<accession>A0A4Y1MRF2</accession>
<reference evidence="2" key="1">
    <citation type="submission" date="2017-12" db="EMBL/GenBank/DDBJ databases">
        <authorList>
            <person name="Martens C."/>
            <person name="Dahlstrom E."/>
            <person name="Barbian K."/>
            <person name="Sykora L."/>
            <person name="Ricklefs S."/>
            <person name="Bruno D."/>
            <person name="Anzick I."/>
            <person name="Myles I."/>
            <person name="Datta S.K."/>
        </authorList>
    </citation>
    <scope>NUCLEOTIDE SEQUENCE</scope>
    <source>
        <strain evidence="2">AD2</strain>
        <plasmid evidence="2">p2-AD2</plasmid>
    </source>
</reference>
<dbReference type="EMBL" id="CP025187">
    <property type="protein sequence ID" value="AWV20213.1"/>
    <property type="molecule type" value="Genomic_DNA"/>
</dbReference>
<geneLocation type="plasmid" evidence="2">
    <name>p2-AD2</name>
</geneLocation>
<keyword evidence="2" id="KW-0614">Plasmid</keyword>
<dbReference type="AlphaFoldDB" id="A0A4Y1MRF2"/>
<evidence type="ECO:0000313" key="2">
    <source>
        <dbReference type="EMBL" id="AWV20213.1"/>
    </source>
</evidence>
<organism evidence="2">
    <name type="scientific">Roseomonas mucosa</name>
    <dbReference type="NCBI Taxonomy" id="207340"/>
    <lineage>
        <taxon>Bacteria</taxon>
        <taxon>Pseudomonadati</taxon>
        <taxon>Pseudomonadota</taxon>
        <taxon>Alphaproteobacteria</taxon>
        <taxon>Acetobacterales</taxon>
        <taxon>Roseomonadaceae</taxon>
        <taxon>Roseomonas</taxon>
    </lineage>
</organism>
<feature type="region of interest" description="Disordered" evidence="1">
    <location>
        <begin position="1"/>
        <end position="85"/>
    </location>
</feature>
<feature type="compositionally biased region" description="Low complexity" evidence="1">
    <location>
        <begin position="26"/>
        <end position="46"/>
    </location>
</feature>
<protein>
    <submittedName>
        <fullName evidence="2">Uncharacterized protein</fullName>
    </submittedName>
</protein>
<proteinExistence type="predicted"/>
<name>A0A4Y1MRF2_9PROT</name>
<gene>
    <name evidence="2" type="ORF">RADP37_05222</name>
</gene>
<evidence type="ECO:0000256" key="1">
    <source>
        <dbReference type="SAM" id="MobiDB-lite"/>
    </source>
</evidence>
<sequence length="85" mass="8467">MPRSEPRRRPGLPPLSPQPGKAPAVRPSRSGAGAAPRAGPGPASSQPRPPPSHASGVGPPAAASLVDRTRGETTGTGRKPPGGER</sequence>